<keyword evidence="1 2" id="KW-0732">Signal</keyword>
<dbReference type="Proteomes" id="UP001496674">
    <property type="component" value="Chromosome"/>
</dbReference>
<feature type="domain" description="Endonuclease/exonuclease/phosphatase" evidence="4">
    <location>
        <begin position="34"/>
        <end position="245"/>
    </location>
</feature>
<accession>A0ABN6Z3T9</accession>
<dbReference type="Pfam" id="PF00149">
    <property type="entry name" value="Metallophos"/>
    <property type="match status" value="1"/>
</dbReference>
<dbReference type="SUPFAM" id="SSF49363">
    <property type="entry name" value="Purple acid phosphatase, N-terminal domain"/>
    <property type="match status" value="1"/>
</dbReference>
<dbReference type="InterPro" id="IPR036691">
    <property type="entry name" value="Endo/exonu/phosph_ase_sf"/>
</dbReference>
<evidence type="ECO:0000256" key="1">
    <source>
        <dbReference type="ARBA" id="ARBA00022729"/>
    </source>
</evidence>
<sequence length="620" mass="70289">MNKFINLSALFLFVFTSLFASDKFPREKNVVRIMSYNVHNCKGTDNEFNYDRIANIIDDVKPDVVSLQELDSVTTRNNGVFALKKLSELTAMHYLFAPAISLQGGSYGIGMLSKERPIKYQTIPLPGREESRVLLIAEFSKYVCCAVHMSLTDADQIASVAIIENALKGISKPVFLAGDMNSEFSSPTQIAMRNIFKPLSNPNKKTYPSDEAKECIDYIYAYKENQHQFSVIQNQVIPEKIASDHLPLFTDVRIAADATQIMRTKPYLQNPNNGGITVSWLTNVPVHSWVEYGTNPQHLDCRTETLIDGQSVCNNEHHKVRLKNLKPDTKYYYRVCSQEITLYEAYRKEFGATACSEVYSFSVPGSKTTDFTAIIMNDLHKNKKTLGKLTNQIKGIDYDMVIFNGDCIDDPKDEKSAVDFLSYMNEQVHAEKVPVYYIRGNHEIRNAYSIQLRDLIDYVGGNTTYGAFNWGDSRFVLLDCGEDKPDTTKVYYGLNSFESFRREQTEFLKKELSGNEFKKASAKVLIHHIPLYCMPSDEYTPCKEMWHPLLKKASFNLAINAHNHSLAFHPKGECENNFPIVVGGGPDLDNGTVMILKKRNSKLTLTVLNTEGKELLNKEL</sequence>
<feature type="domain" description="Calcineurin-like phosphoesterase" evidence="3">
    <location>
        <begin position="374"/>
        <end position="565"/>
    </location>
</feature>
<proteinExistence type="predicted"/>
<dbReference type="PANTHER" id="PTHR14859">
    <property type="entry name" value="CALCOFLUOR WHITE HYPERSENSITIVE PROTEIN PRECURSOR"/>
    <property type="match status" value="1"/>
</dbReference>
<dbReference type="InterPro" id="IPR029052">
    <property type="entry name" value="Metallo-depent_PP-like"/>
</dbReference>
<feature type="domain" description="Purple acid phosphatase N-terminal" evidence="5">
    <location>
        <begin position="269"/>
        <end position="361"/>
    </location>
</feature>
<keyword evidence="6" id="KW-0255">Endonuclease</keyword>
<dbReference type="InterPro" id="IPR008963">
    <property type="entry name" value="Purple_acid_Pase-like_N"/>
</dbReference>
<dbReference type="InterPro" id="IPR051916">
    <property type="entry name" value="GPI-anchor_lipid_remodeler"/>
</dbReference>
<dbReference type="Gene3D" id="3.60.21.10">
    <property type="match status" value="1"/>
</dbReference>
<organism evidence="6 7">
    <name type="scientific">Bacteroides sedimenti</name>
    <dbReference type="NCBI Taxonomy" id="2136147"/>
    <lineage>
        <taxon>Bacteria</taxon>
        <taxon>Pseudomonadati</taxon>
        <taxon>Bacteroidota</taxon>
        <taxon>Bacteroidia</taxon>
        <taxon>Bacteroidales</taxon>
        <taxon>Bacteroidaceae</taxon>
        <taxon>Bacteroides</taxon>
    </lineage>
</organism>
<evidence type="ECO:0000259" key="3">
    <source>
        <dbReference type="Pfam" id="PF00149"/>
    </source>
</evidence>
<dbReference type="Pfam" id="PF16656">
    <property type="entry name" value="Pur_ac_phosph_N"/>
    <property type="match status" value="1"/>
</dbReference>
<protein>
    <submittedName>
        <fullName evidence="6">Endonuclease</fullName>
    </submittedName>
</protein>
<dbReference type="Gene3D" id="2.60.40.380">
    <property type="entry name" value="Purple acid phosphatase-like, N-terminal"/>
    <property type="match status" value="1"/>
</dbReference>
<keyword evidence="7" id="KW-1185">Reference proteome</keyword>
<dbReference type="Gene3D" id="3.60.10.10">
    <property type="entry name" value="Endonuclease/exonuclease/phosphatase"/>
    <property type="match status" value="1"/>
</dbReference>
<name>A0ABN6Z3T9_9BACE</name>
<dbReference type="RefSeq" id="WP_353329644.1">
    <property type="nucleotide sequence ID" value="NZ_AP028055.1"/>
</dbReference>
<evidence type="ECO:0000313" key="7">
    <source>
        <dbReference type="Proteomes" id="UP001496674"/>
    </source>
</evidence>
<evidence type="ECO:0000259" key="4">
    <source>
        <dbReference type="Pfam" id="PF03372"/>
    </source>
</evidence>
<keyword evidence="6" id="KW-0378">Hydrolase</keyword>
<keyword evidence="6" id="KW-0540">Nuclease</keyword>
<evidence type="ECO:0000259" key="5">
    <source>
        <dbReference type="Pfam" id="PF16656"/>
    </source>
</evidence>
<dbReference type="SUPFAM" id="SSF56219">
    <property type="entry name" value="DNase I-like"/>
    <property type="match status" value="1"/>
</dbReference>
<dbReference type="InterPro" id="IPR015914">
    <property type="entry name" value="PAPs_N"/>
</dbReference>
<dbReference type="EMBL" id="AP028055">
    <property type="protein sequence ID" value="BEG99246.1"/>
    <property type="molecule type" value="Genomic_DNA"/>
</dbReference>
<dbReference type="SUPFAM" id="SSF56300">
    <property type="entry name" value="Metallo-dependent phosphatases"/>
    <property type="match status" value="1"/>
</dbReference>
<reference evidence="6 7" key="1">
    <citation type="submission" date="2023-04" db="EMBL/GenBank/DDBJ databases">
        <title>Draft genome sequence of acteroides sedimenti strain YN3PY1.</title>
        <authorList>
            <person name="Yoshida N."/>
        </authorList>
    </citation>
    <scope>NUCLEOTIDE SEQUENCE [LARGE SCALE GENOMIC DNA]</scope>
    <source>
        <strain evidence="6 7">YN3PY1</strain>
    </source>
</reference>
<dbReference type="PANTHER" id="PTHR14859:SF15">
    <property type="entry name" value="ENDONUCLEASE_EXONUCLEASE_PHOSPHATASE DOMAIN-CONTAINING PROTEIN"/>
    <property type="match status" value="1"/>
</dbReference>
<evidence type="ECO:0000313" key="6">
    <source>
        <dbReference type="EMBL" id="BEG99246.1"/>
    </source>
</evidence>
<gene>
    <name evidence="6" type="ORF">BSYN_15110</name>
</gene>
<dbReference type="InterPro" id="IPR005135">
    <property type="entry name" value="Endo/exonuclease/phosphatase"/>
</dbReference>
<dbReference type="GO" id="GO:0004519">
    <property type="term" value="F:endonuclease activity"/>
    <property type="evidence" value="ECO:0007669"/>
    <property type="project" value="UniProtKB-KW"/>
</dbReference>
<dbReference type="Pfam" id="PF03372">
    <property type="entry name" value="Exo_endo_phos"/>
    <property type="match status" value="1"/>
</dbReference>
<dbReference type="InterPro" id="IPR004843">
    <property type="entry name" value="Calcineurin-like_PHP"/>
</dbReference>
<evidence type="ECO:0000256" key="2">
    <source>
        <dbReference type="SAM" id="SignalP"/>
    </source>
</evidence>
<feature type="chain" id="PRO_5045556668" evidence="2">
    <location>
        <begin position="21"/>
        <end position="620"/>
    </location>
</feature>
<feature type="signal peptide" evidence="2">
    <location>
        <begin position="1"/>
        <end position="20"/>
    </location>
</feature>